<dbReference type="Pfam" id="PF17853">
    <property type="entry name" value="GGDEF_2"/>
    <property type="match status" value="1"/>
</dbReference>
<evidence type="ECO:0000313" key="3">
    <source>
        <dbReference type="EMBL" id="MBV7275597.1"/>
    </source>
</evidence>
<dbReference type="AlphaFoldDB" id="A0A949TS92"/>
<feature type="domain" description="PucR C-terminal helix-turn-helix" evidence="1">
    <location>
        <begin position="452"/>
        <end position="508"/>
    </location>
</feature>
<dbReference type="InterPro" id="IPR051448">
    <property type="entry name" value="CdaR-like_regulators"/>
</dbReference>
<evidence type="ECO:0000313" key="4">
    <source>
        <dbReference type="Proteomes" id="UP000694308"/>
    </source>
</evidence>
<feature type="domain" description="CdaR GGDEF-like" evidence="2">
    <location>
        <begin position="283"/>
        <end position="396"/>
    </location>
</feature>
<dbReference type="InterPro" id="IPR041522">
    <property type="entry name" value="CdaR_GGDEF"/>
</dbReference>
<dbReference type="PANTHER" id="PTHR33744:SF1">
    <property type="entry name" value="DNA-BINDING TRANSCRIPTIONAL ACTIVATOR ADER"/>
    <property type="match status" value="1"/>
</dbReference>
<proteinExistence type="predicted"/>
<protein>
    <submittedName>
        <fullName evidence="3">Helix-turn-helix domain-containing protein</fullName>
    </submittedName>
</protein>
<dbReference type="PANTHER" id="PTHR33744">
    <property type="entry name" value="CARBOHYDRATE DIACID REGULATOR"/>
    <property type="match status" value="1"/>
</dbReference>
<evidence type="ECO:0000259" key="2">
    <source>
        <dbReference type="Pfam" id="PF17853"/>
    </source>
</evidence>
<keyword evidence="4" id="KW-1185">Reference proteome</keyword>
<name>A0A949TS92_9CLOT</name>
<dbReference type="Proteomes" id="UP000694308">
    <property type="component" value="Unassembled WGS sequence"/>
</dbReference>
<accession>A0A949TS92</accession>
<reference evidence="3" key="1">
    <citation type="submission" date="2020-12" db="EMBL/GenBank/DDBJ databases">
        <title>Clostridium thailandense sp. nov., a novel acetogenic bacterium isolated from peat land soil in Thailand.</title>
        <authorList>
            <person name="Chaikitkaew S."/>
            <person name="Birkeland N.K."/>
        </authorList>
    </citation>
    <scope>NUCLEOTIDE SEQUENCE</scope>
    <source>
        <strain evidence="3">PL3</strain>
    </source>
</reference>
<dbReference type="Pfam" id="PF13556">
    <property type="entry name" value="HTH_30"/>
    <property type="match status" value="1"/>
</dbReference>
<dbReference type="EMBL" id="JAEEGC010000130">
    <property type="protein sequence ID" value="MBV7275597.1"/>
    <property type="molecule type" value="Genomic_DNA"/>
</dbReference>
<dbReference type="InterPro" id="IPR025736">
    <property type="entry name" value="PucR_C-HTH_dom"/>
</dbReference>
<evidence type="ECO:0000259" key="1">
    <source>
        <dbReference type="Pfam" id="PF13556"/>
    </source>
</evidence>
<organism evidence="3 4">
    <name type="scientific">Clostridium thailandense</name>
    <dbReference type="NCBI Taxonomy" id="2794346"/>
    <lineage>
        <taxon>Bacteria</taxon>
        <taxon>Bacillati</taxon>
        <taxon>Bacillota</taxon>
        <taxon>Clostridia</taxon>
        <taxon>Eubacteriales</taxon>
        <taxon>Clostridiaceae</taxon>
        <taxon>Clostridium</taxon>
    </lineage>
</organism>
<dbReference type="RefSeq" id="WP_218322648.1">
    <property type="nucleotide sequence ID" value="NZ_JAEEGC010000130.1"/>
</dbReference>
<comment type="caution">
    <text evidence="3">The sequence shown here is derived from an EMBL/GenBank/DDBJ whole genome shotgun (WGS) entry which is preliminary data.</text>
</comment>
<sequence length="516" mass="59611">MSIPLSEIVDYIIELSPKLYVFKKEFSCIYSVELFNKNHRLFQQDFLYIGNASDLLEIPFKDIPTNVLCIADIPLSDEYIHHLDSNIIIVTKSIDIIQILNEIRSLLMIHRHYIQSSLKLMNILLSDGSLQDIMNIGYKILGNPLFLHDISFKVLGYTQGVSVDDPFWQQITSVDYFTDTEITIIIEQGNLDKLYKSNFPIFVKTKASPRQWIVAKIVIDGNVFGHLSTLEYEKQFQESDIKLMSLISDVISSALKRNSVFYSSKGKRYEYFIVDLLEEKEQSREVIKQRLKYMDLNFEENLYVITVSPTQKSNEYIPHPYMLDIFNNLVYSGKSLIYHNNFVIVFSSKSETLSEDYLNNLSVFLEKQQLVGGLSHCFHDIADIHEYYLQAIKSIELGIRMNGKKTIYAYGDYSLYHLIDIASEHKDLKNFLNPSLIALINYDCKNNASYSESLYAYLSNGNSIAAAAHALNIHRNTMDYRINKIAEIMNLNLNNPDVTLNLYLSYKILKFAETSK</sequence>
<gene>
    <name evidence="3" type="ORF">I6U48_22095</name>
</gene>